<keyword evidence="4 10" id="KW-0812">Transmembrane</keyword>
<feature type="transmembrane region" description="Helical" evidence="10">
    <location>
        <begin position="194"/>
        <end position="215"/>
    </location>
</feature>
<keyword evidence="8 10" id="KW-0472">Membrane</keyword>
<evidence type="ECO:0000256" key="4">
    <source>
        <dbReference type="ARBA" id="ARBA00022692"/>
    </source>
</evidence>
<keyword evidence="10" id="KW-1003">Cell membrane</keyword>
<evidence type="ECO:0000256" key="10">
    <source>
        <dbReference type="HAMAP-Rule" id="MF_01465"/>
    </source>
</evidence>
<comment type="subcellular location">
    <subcellularLocation>
        <location evidence="10">Cell membrane</location>
        <topology evidence="10">Multi-pass membrane protein</topology>
    </subcellularLocation>
    <subcellularLocation>
        <location evidence="1">Membrane</location>
        <topology evidence="1">Multi-pass membrane protein</topology>
    </subcellularLocation>
</comment>
<keyword evidence="3 10" id="KW-0813">Transport</keyword>
<dbReference type="NCBIfam" id="TIGR00967">
    <property type="entry name" value="3a0501s007"/>
    <property type="match status" value="1"/>
</dbReference>
<evidence type="ECO:0000256" key="8">
    <source>
        <dbReference type="ARBA" id="ARBA00023136"/>
    </source>
</evidence>
<dbReference type="GO" id="GO:0006605">
    <property type="term" value="P:protein targeting"/>
    <property type="evidence" value="ECO:0007669"/>
    <property type="project" value="UniProtKB-UniRule"/>
</dbReference>
<comment type="similarity">
    <text evidence="2 10 11">Belongs to the SecY/SEC61-alpha family.</text>
</comment>
<name>A0A6N4R5V4_BLAVI</name>
<comment type="function">
    <text evidence="10">The central subunit of the protein translocation channel SecYEG. Consists of two halves formed by TMs 1-5 and 6-10. These two domains form a lateral gate at the front which open onto the bilayer between TMs 2 and 7, and are clamped together by SecE at the back. The channel is closed by both a pore ring composed of hydrophobic SecY resides and a short helix (helix 2A) on the extracellular side of the membrane which forms a plug. The plug probably moves laterally to allow the channel to open. The ring and the pore may move independently.</text>
</comment>
<gene>
    <name evidence="10 12" type="primary">secY</name>
    <name evidence="12" type="ORF">DI628_03950</name>
</gene>
<dbReference type="EMBL" id="VAFM01000001">
    <property type="protein sequence ID" value="TKW61780.1"/>
    <property type="molecule type" value="Genomic_DNA"/>
</dbReference>
<keyword evidence="7 10" id="KW-0811">Translocation</keyword>
<organism evidence="12 13">
    <name type="scientific">Blastochloris viridis</name>
    <name type="common">Rhodopseudomonas viridis</name>
    <dbReference type="NCBI Taxonomy" id="1079"/>
    <lineage>
        <taxon>Bacteria</taxon>
        <taxon>Pseudomonadati</taxon>
        <taxon>Pseudomonadota</taxon>
        <taxon>Alphaproteobacteria</taxon>
        <taxon>Hyphomicrobiales</taxon>
        <taxon>Blastochloridaceae</taxon>
        <taxon>Blastochloris</taxon>
    </lineage>
</organism>
<dbReference type="InterPro" id="IPR030659">
    <property type="entry name" value="SecY_CS"/>
</dbReference>
<comment type="caution">
    <text evidence="12">The sequence shown here is derived from an EMBL/GenBank/DDBJ whole genome shotgun (WGS) entry which is preliminary data.</text>
</comment>
<comment type="subunit">
    <text evidence="10">Component of the Sec protein translocase complex. Heterotrimer consisting of SecY, SecE and SecG subunits. The heterotrimers can form oligomers, although 1 heterotrimer is thought to be able to translocate proteins. Interacts with the ribosome. Interacts with SecDF, and other proteins may be involved. Interacts with SecA.</text>
</comment>
<sequence>MAQFGLGSQSEVAELLTKAKGLHSRILFVLFAFIIYRLGTHIPLPGVDVTVLASYQQNLQSGIFGLFNMFSGGAFSRMAVFALNIMPYITASIIIQLLTSTSSTLSELKKEGEVGRRKINQYTRYLTVVLAFVQGFGLASGVQHQTAMVNGEVMNLVTNPGLGFQLQTALTITTGTMFLMWLGEQINARGIGNGISLLIFAGIVATMPASVFRIFELARTGSISELLVFAIAVGAIAAIFFITFMETATRRIAIQYPKRQGMFGATAGDNNHLPLKLNLAGVIPPIFASALLMVPVTLSSYAPESEWAQFIGAWLTPGKPLYLALFVSMIIFFAFFYVATVAFNSDETADNLKKSGAFIPGIRPGASTASYLDGVATRLTAIGALYLAFICAVPDILHRDTTLPFYIGGTSLLIIVSVTIDTVSRIQSALIAQKYESLLKKSSLKSGKGGLIRTSVRKS</sequence>
<dbReference type="InterPro" id="IPR023201">
    <property type="entry name" value="SecY_dom_sf"/>
</dbReference>
<evidence type="ECO:0000256" key="2">
    <source>
        <dbReference type="ARBA" id="ARBA00005751"/>
    </source>
</evidence>
<feature type="transmembrane region" description="Helical" evidence="10">
    <location>
        <begin position="379"/>
        <end position="397"/>
    </location>
</feature>
<feature type="transmembrane region" description="Helical" evidence="10">
    <location>
        <begin position="227"/>
        <end position="245"/>
    </location>
</feature>
<evidence type="ECO:0000256" key="3">
    <source>
        <dbReference type="ARBA" id="ARBA00022448"/>
    </source>
</evidence>
<dbReference type="InterPro" id="IPR002208">
    <property type="entry name" value="SecY/SEC61-alpha"/>
</dbReference>
<feature type="transmembrane region" description="Helical" evidence="10">
    <location>
        <begin position="122"/>
        <end position="142"/>
    </location>
</feature>
<dbReference type="Gene3D" id="1.10.3370.10">
    <property type="entry name" value="SecY subunit domain"/>
    <property type="match status" value="1"/>
</dbReference>
<feature type="transmembrane region" description="Helical" evidence="10">
    <location>
        <begin position="279"/>
        <end position="301"/>
    </location>
</feature>
<dbReference type="GO" id="GO:0065002">
    <property type="term" value="P:intracellular protein transmembrane transport"/>
    <property type="evidence" value="ECO:0007669"/>
    <property type="project" value="UniProtKB-UniRule"/>
</dbReference>
<evidence type="ECO:0000256" key="5">
    <source>
        <dbReference type="ARBA" id="ARBA00022927"/>
    </source>
</evidence>
<evidence type="ECO:0000256" key="7">
    <source>
        <dbReference type="ARBA" id="ARBA00023010"/>
    </source>
</evidence>
<dbReference type="InterPro" id="IPR026593">
    <property type="entry name" value="SecY"/>
</dbReference>
<keyword evidence="6 10" id="KW-1133">Transmembrane helix</keyword>
<evidence type="ECO:0000256" key="1">
    <source>
        <dbReference type="ARBA" id="ARBA00004141"/>
    </source>
</evidence>
<dbReference type="PROSITE" id="PS00756">
    <property type="entry name" value="SECY_2"/>
    <property type="match status" value="1"/>
</dbReference>
<protein>
    <recommendedName>
        <fullName evidence="9 10">Protein translocase subunit SecY</fullName>
    </recommendedName>
</protein>
<feature type="transmembrane region" description="Helical" evidence="10">
    <location>
        <begin position="403"/>
        <end position="424"/>
    </location>
</feature>
<dbReference type="PANTHER" id="PTHR10906">
    <property type="entry name" value="SECY/SEC61-ALPHA FAMILY MEMBER"/>
    <property type="match status" value="1"/>
</dbReference>
<evidence type="ECO:0000256" key="11">
    <source>
        <dbReference type="RuleBase" id="RU004349"/>
    </source>
</evidence>
<keyword evidence="5 10" id="KW-0653">Protein transport</keyword>
<feature type="transmembrane region" description="Helical" evidence="10">
    <location>
        <begin position="321"/>
        <end position="343"/>
    </location>
</feature>
<feature type="transmembrane region" description="Helical" evidence="10">
    <location>
        <begin position="162"/>
        <end position="182"/>
    </location>
</feature>
<dbReference type="PRINTS" id="PR00303">
    <property type="entry name" value="SECYTRNLCASE"/>
</dbReference>
<dbReference type="GO" id="GO:0005886">
    <property type="term" value="C:plasma membrane"/>
    <property type="evidence" value="ECO:0007669"/>
    <property type="project" value="UniProtKB-SubCell"/>
</dbReference>
<evidence type="ECO:0000256" key="9">
    <source>
        <dbReference type="ARBA" id="ARBA00039733"/>
    </source>
</evidence>
<proteinExistence type="inferred from homology"/>
<reference evidence="12 13" key="1">
    <citation type="journal article" date="2017" name="Nat. Commun.">
        <title>In situ click chemistry generation of cyclooxygenase-2 inhibitors.</title>
        <authorList>
            <person name="Bhardwaj A."/>
            <person name="Kaur J."/>
            <person name="Wuest M."/>
            <person name="Wuest F."/>
        </authorList>
    </citation>
    <scope>NUCLEOTIDE SEQUENCE [LARGE SCALE GENOMIC DNA]</scope>
    <source>
        <strain evidence="12">S2_018_000_R2_106</strain>
    </source>
</reference>
<dbReference type="Pfam" id="PF00344">
    <property type="entry name" value="SecY"/>
    <property type="match status" value="1"/>
</dbReference>
<evidence type="ECO:0000313" key="13">
    <source>
        <dbReference type="Proteomes" id="UP000320948"/>
    </source>
</evidence>
<dbReference type="FunFam" id="1.10.3370.10:FF:000001">
    <property type="entry name" value="Preprotein translocase subunit SecY"/>
    <property type="match status" value="1"/>
</dbReference>
<dbReference type="AlphaFoldDB" id="A0A6N4R5V4"/>
<dbReference type="PIRSF" id="PIRSF004557">
    <property type="entry name" value="SecY"/>
    <property type="match status" value="1"/>
</dbReference>
<evidence type="ECO:0000313" key="12">
    <source>
        <dbReference type="EMBL" id="TKW61780.1"/>
    </source>
</evidence>
<evidence type="ECO:0000256" key="6">
    <source>
        <dbReference type="ARBA" id="ARBA00022989"/>
    </source>
</evidence>
<dbReference type="HAMAP" id="MF_01465">
    <property type="entry name" value="SecY"/>
    <property type="match status" value="1"/>
</dbReference>
<dbReference type="GO" id="GO:0043952">
    <property type="term" value="P:protein transport by the Sec complex"/>
    <property type="evidence" value="ECO:0007669"/>
    <property type="project" value="UniProtKB-UniRule"/>
</dbReference>
<feature type="transmembrane region" description="Helical" evidence="10">
    <location>
        <begin position="78"/>
        <end position="101"/>
    </location>
</feature>
<dbReference type="SUPFAM" id="SSF103491">
    <property type="entry name" value="Preprotein translocase SecY subunit"/>
    <property type="match status" value="1"/>
</dbReference>
<dbReference type="Proteomes" id="UP000320948">
    <property type="component" value="Unassembled WGS sequence"/>
</dbReference>
<feature type="transmembrane region" description="Helical" evidence="10">
    <location>
        <begin position="26"/>
        <end position="44"/>
    </location>
</feature>
<accession>A0A6N4R5V4</accession>